<keyword evidence="3 4" id="KW-0143">Chaperone</keyword>
<protein>
    <recommendedName>
        <fullName evidence="4 5">Protein GrpE</fullName>
    </recommendedName>
    <alternativeName>
        <fullName evidence="4">HSP-70 cofactor</fullName>
    </alternativeName>
</protein>
<accession>A0A4D6YG16</accession>
<keyword evidence="7" id="KW-0175">Coiled coil</keyword>
<keyword evidence="2 4" id="KW-0346">Stress response</keyword>
<comment type="similarity">
    <text evidence="1 4 6">Belongs to the GrpE family.</text>
</comment>
<dbReference type="RefSeq" id="WP_158337062.1">
    <property type="nucleotide sequence ID" value="NZ_CP034858.1"/>
</dbReference>
<evidence type="ECO:0000256" key="5">
    <source>
        <dbReference type="RuleBase" id="RU000639"/>
    </source>
</evidence>
<dbReference type="InterPro" id="IPR000740">
    <property type="entry name" value="GrpE"/>
</dbReference>
<dbReference type="PANTHER" id="PTHR21237">
    <property type="entry name" value="GRPE PROTEIN"/>
    <property type="match status" value="1"/>
</dbReference>
<dbReference type="SUPFAM" id="SSF51064">
    <property type="entry name" value="Head domain of nucleotide exchange factor GrpE"/>
    <property type="match status" value="1"/>
</dbReference>
<dbReference type="Gene3D" id="2.30.22.10">
    <property type="entry name" value="Head domain of nucleotide exchange factor GrpE"/>
    <property type="match status" value="1"/>
</dbReference>
<reference evidence="8 9" key="1">
    <citation type="submission" date="2018-12" db="EMBL/GenBank/DDBJ databases">
        <authorList>
            <person name="Chong R.A."/>
        </authorList>
    </citation>
    <scope>NUCLEOTIDE SEQUENCE [LARGE SCALE GENOMIC DNA]</scope>
    <source>
        <strain evidence="8 9">Rpa</strain>
    </source>
</reference>
<feature type="coiled-coil region" evidence="7">
    <location>
        <begin position="18"/>
        <end position="67"/>
    </location>
</feature>
<proteinExistence type="inferred from homology"/>
<dbReference type="PANTHER" id="PTHR21237:SF23">
    <property type="entry name" value="GRPE PROTEIN HOMOLOG, MITOCHONDRIAL"/>
    <property type="match status" value="1"/>
</dbReference>
<dbReference type="GO" id="GO:0051082">
    <property type="term" value="F:unfolded protein binding"/>
    <property type="evidence" value="ECO:0007669"/>
    <property type="project" value="TreeGrafter"/>
</dbReference>
<dbReference type="Proteomes" id="UP000298688">
    <property type="component" value="Chromosome"/>
</dbReference>
<comment type="subcellular location">
    <subcellularLocation>
        <location evidence="4">Cytoplasm</location>
    </subcellularLocation>
</comment>
<sequence length="189" mass="22408">MENKKEKHEKTVNIFEKKENIEKNNIEENDLINSLEIKLKESQEQLIELQLENHEEITKLNNRLNNEIEKSRKFSLEKIIIEFLLIIDNVERASSVIKENKENFYLEIIKKINFILSLSDEILNEFNVLKINEKNVLFNPDIHQAMSVSYNNEIKKDNHVLDIMQSGYILHKSRLLRPAMVVVSTYKNN</sequence>
<dbReference type="AlphaFoldDB" id="A0A4D6YG16"/>
<comment type="function">
    <text evidence="4 5">Participates actively in the response to hyperosmotic and heat shock by preventing the aggregation of stress-denatured proteins, in association with DnaK and GrpE. It is the nucleotide exchange factor for DnaK and may function as a thermosensor. Unfolded proteins bind initially to DnaJ; upon interaction with the DnaJ-bound protein, DnaK hydrolyzes its bound ATP, resulting in the formation of a stable complex. GrpE releases ADP from DnaK; ATP binding to DnaK triggers the release of the substrate protein, thus completing the reaction cycle. Several rounds of ATP-dependent interactions between DnaJ, DnaK and GrpE are required for fully efficient folding.</text>
</comment>
<dbReference type="Pfam" id="PF01025">
    <property type="entry name" value="GrpE"/>
    <property type="match status" value="1"/>
</dbReference>
<reference evidence="8 9" key="2">
    <citation type="submission" date="2019-05" db="EMBL/GenBank/DDBJ databases">
        <title>Genome evolution of the obligate endosymbiont Buchnera aphidicola.</title>
        <authorList>
            <person name="Moran N.A."/>
        </authorList>
    </citation>
    <scope>NUCLEOTIDE SEQUENCE [LARGE SCALE GENOMIC DNA]</scope>
    <source>
        <strain evidence="8 9">Rpa</strain>
    </source>
</reference>
<gene>
    <name evidence="4" type="primary">grpE</name>
    <name evidence="8" type="ORF">D9V76_01310</name>
</gene>
<evidence type="ECO:0000256" key="1">
    <source>
        <dbReference type="ARBA" id="ARBA00009054"/>
    </source>
</evidence>
<dbReference type="GO" id="GO:0006457">
    <property type="term" value="P:protein folding"/>
    <property type="evidence" value="ECO:0007669"/>
    <property type="project" value="InterPro"/>
</dbReference>
<evidence type="ECO:0000313" key="9">
    <source>
        <dbReference type="Proteomes" id="UP000298688"/>
    </source>
</evidence>
<dbReference type="PROSITE" id="PS01071">
    <property type="entry name" value="GRPE"/>
    <property type="match status" value="1"/>
</dbReference>
<organism evidence="8 9">
    <name type="scientific">Buchnera aphidicola subsp. Rhopalosiphum padi</name>
    <dbReference type="NCBI Taxonomy" id="98793"/>
    <lineage>
        <taxon>Bacteria</taxon>
        <taxon>Pseudomonadati</taxon>
        <taxon>Pseudomonadota</taxon>
        <taxon>Gammaproteobacteria</taxon>
        <taxon>Enterobacterales</taxon>
        <taxon>Erwiniaceae</taxon>
        <taxon>Buchnera</taxon>
    </lineage>
</organism>
<dbReference type="SUPFAM" id="SSF58014">
    <property type="entry name" value="Coiled-coil domain of nucleotide exchange factor GrpE"/>
    <property type="match status" value="1"/>
</dbReference>
<dbReference type="OrthoDB" id="9789811at2"/>
<dbReference type="GO" id="GO:0005737">
    <property type="term" value="C:cytoplasm"/>
    <property type="evidence" value="ECO:0007669"/>
    <property type="project" value="UniProtKB-SubCell"/>
</dbReference>
<evidence type="ECO:0000256" key="7">
    <source>
        <dbReference type="SAM" id="Coils"/>
    </source>
</evidence>
<dbReference type="EMBL" id="CP034858">
    <property type="protein sequence ID" value="QCI24894.1"/>
    <property type="molecule type" value="Genomic_DNA"/>
</dbReference>
<name>A0A4D6YG16_BUCRP</name>
<evidence type="ECO:0000256" key="4">
    <source>
        <dbReference type="HAMAP-Rule" id="MF_01151"/>
    </source>
</evidence>
<evidence type="ECO:0000313" key="8">
    <source>
        <dbReference type="EMBL" id="QCI24894.1"/>
    </source>
</evidence>
<dbReference type="HAMAP" id="MF_01151">
    <property type="entry name" value="GrpE"/>
    <property type="match status" value="1"/>
</dbReference>
<dbReference type="PRINTS" id="PR00773">
    <property type="entry name" value="GRPEPROTEIN"/>
</dbReference>
<dbReference type="GO" id="GO:0000774">
    <property type="term" value="F:adenyl-nucleotide exchange factor activity"/>
    <property type="evidence" value="ECO:0007669"/>
    <property type="project" value="InterPro"/>
</dbReference>
<evidence type="ECO:0000256" key="2">
    <source>
        <dbReference type="ARBA" id="ARBA00023016"/>
    </source>
</evidence>
<dbReference type="GO" id="GO:0042803">
    <property type="term" value="F:protein homodimerization activity"/>
    <property type="evidence" value="ECO:0007669"/>
    <property type="project" value="InterPro"/>
</dbReference>
<keyword evidence="4" id="KW-0963">Cytoplasm</keyword>
<dbReference type="InterPro" id="IPR009012">
    <property type="entry name" value="GrpE_head"/>
</dbReference>
<comment type="subunit">
    <text evidence="4">Homodimer.</text>
</comment>
<dbReference type="InterPro" id="IPR013805">
    <property type="entry name" value="GrpE_CC"/>
</dbReference>
<evidence type="ECO:0000256" key="6">
    <source>
        <dbReference type="RuleBase" id="RU004478"/>
    </source>
</evidence>
<dbReference type="Gene3D" id="3.90.20.20">
    <property type="match status" value="1"/>
</dbReference>
<evidence type="ECO:0000256" key="3">
    <source>
        <dbReference type="ARBA" id="ARBA00023186"/>
    </source>
</evidence>
<dbReference type="GO" id="GO:0051087">
    <property type="term" value="F:protein-folding chaperone binding"/>
    <property type="evidence" value="ECO:0007669"/>
    <property type="project" value="InterPro"/>
</dbReference>
<dbReference type="CDD" id="cd00446">
    <property type="entry name" value="GrpE"/>
    <property type="match status" value="1"/>
</dbReference>